<protein>
    <submittedName>
        <fullName evidence="2">Uncharacterized protein</fullName>
    </submittedName>
</protein>
<feature type="compositionally biased region" description="Polar residues" evidence="1">
    <location>
        <begin position="648"/>
        <end position="671"/>
    </location>
</feature>
<feature type="region of interest" description="Disordered" evidence="1">
    <location>
        <begin position="454"/>
        <end position="635"/>
    </location>
</feature>
<feature type="compositionally biased region" description="Polar residues" evidence="1">
    <location>
        <begin position="555"/>
        <end position="564"/>
    </location>
</feature>
<comment type="caution">
    <text evidence="2">The sequence shown here is derived from an EMBL/GenBank/DDBJ whole genome shotgun (WGS) entry which is preliminary data.</text>
</comment>
<sequence>MSWHAWAREDLAEKRIFYDEIIPNPELAEFPPHVQTFCSTILDFSCSTLELISEEDKTAPHPKLREAYGIRNKALDLTSGGYSEKHWEKLFEGNFFNSIISTPGDSRRTSRCNYYYDAARTAGDTDWDLFGYRATDADKAPLGDFERSKCPKPDYGFFLPIYHLEEDPKMPKVEFTNPRKWHQSPNNALVGSFSWSLLKDLYTHGLRPTPFLVFDRKPQESKLMCYPWLVVEHKKEDIHPRTVCCQAANASACAVKLSQVTARYAVELPDSAHIPPIPVITTIGPQVKVWIMHFAKDLVAPSPVKHDYDEVEPRKFSQGYIMRHIWNGDMTKIKDVVKFQLILENIHTWAMRVFKPLISSYIDLWKLVHSDGSPSIAALVRRRRLMERCQTGTPIVQGILDHLSSVQLHGPESAQITPLLIGLLVQQVQESERWLLVQEVDRIVTKRIEALRSKDTANPEQRSADNTDHTKASQDERAYNTDNGDSEDGESVDGDDGNDSDYQASQATTLTRAATPVGETSESRVNLRSSTRRNAGSPLTSQASTAADTSSSTQVPDSPSTAQTPPSPETPKASRPIIIQDTPETSSLSASATLGASDSPLTTPIPAQGRKGRTVFNYRPPESKSVPRTPEGNPDWDALFQRFQLNTWSPNAVPNHKSTPKPSASPSETFQTTTTTDGNASKADAERGPSTKLSPLAQVQAIVRDLNERIAKLDE</sequence>
<feature type="compositionally biased region" description="Polar residues" evidence="1">
    <location>
        <begin position="502"/>
        <end position="539"/>
    </location>
</feature>
<evidence type="ECO:0000313" key="3">
    <source>
        <dbReference type="Proteomes" id="UP000554235"/>
    </source>
</evidence>
<dbReference type="EMBL" id="JAADYS010001777">
    <property type="protein sequence ID" value="KAF4461146.1"/>
    <property type="molecule type" value="Genomic_DNA"/>
</dbReference>
<organism evidence="2 3">
    <name type="scientific">Fusarium albosuccineum</name>
    <dbReference type="NCBI Taxonomy" id="1237068"/>
    <lineage>
        <taxon>Eukaryota</taxon>
        <taxon>Fungi</taxon>
        <taxon>Dikarya</taxon>
        <taxon>Ascomycota</taxon>
        <taxon>Pezizomycotina</taxon>
        <taxon>Sordariomycetes</taxon>
        <taxon>Hypocreomycetidae</taxon>
        <taxon>Hypocreales</taxon>
        <taxon>Nectriaceae</taxon>
        <taxon>Fusarium</taxon>
        <taxon>Fusarium decemcellulare species complex</taxon>
    </lineage>
</organism>
<evidence type="ECO:0000256" key="1">
    <source>
        <dbReference type="SAM" id="MobiDB-lite"/>
    </source>
</evidence>
<accession>A0A8H4P9H1</accession>
<proteinExistence type="predicted"/>
<feature type="compositionally biased region" description="Acidic residues" evidence="1">
    <location>
        <begin position="484"/>
        <end position="499"/>
    </location>
</feature>
<dbReference type="OrthoDB" id="5081713at2759"/>
<feature type="compositionally biased region" description="Low complexity" evidence="1">
    <location>
        <begin position="585"/>
        <end position="599"/>
    </location>
</feature>
<dbReference type="AlphaFoldDB" id="A0A8H4P9H1"/>
<gene>
    <name evidence="2" type="ORF">FALBO_12064</name>
</gene>
<dbReference type="Proteomes" id="UP000554235">
    <property type="component" value="Unassembled WGS sequence"/>
</dbReference>
<reference evidence="2 3" key="1">
    <citation type="submission" date="2020-01" db="EMBL/GenBank/DDBJ databases">
        <title>Identification and distribution of gene clusters putatively required for synthesis of sphingolipid metabolism inhibitors in phylogenetically diverse species of the filamentous fungus Fusarium.</title>
        <authorList>
            <person name="Kim H.-S."/>
            <person name="Busman M."/>
            <person name="Brown D.W."/>
            <person name="Divon H."/>
            <person name="Uhlig S."/>
            <person name="Proctor R.H."/>
        </authorList>
    </citation>
    <scope>NUCLEOTIDE SEQUENCE [LARGE SCALE GENOMIC DNA]</scope>
    <source>
        <strain evidence="2 3">NRRL 20459</strain>
    </source>
</reference>
<feature type="region of interest" description="Disordered" evidence="1">
    <location>
        <begin position="648"/>
        <end position="696"/>
    </location>
</feature>
<evidence type="ECO:0000313" key="2">
    <source>
        <dbReference type="EMBL" id="KAF4461146.1"/>
    </source>
</evidence>
<feature type="compositionally biased region" description="Low complexity" evidence="1">
    <location>
        <begin position="540"/>
        <end position="554"/>
    </location>
</feature>
<name>A0A8H4P9H1_9HYPO</name>
<feature type="compositionally biased region" description="Basic and acidic residues" evidence="1">
    <location>
        <begin position="454"/>
        <end position="479"/>
    </location>
</feature>
<keyword evidence="3" id="KW-1185">Reference proteome</keyword>